<dbReference type="PANTHER" id="PTHR35333:SF3">
    <property type="entry name" value="BETA-LACTAMASE-TYPE TRANSPEPTIDASE FOLD CONTAINING PROTEIN"/>
    <property type="match status" value="1"/>
</dbReference>
<proteinExistence type="inferred from homology"/>
<evidence type="ECO:0000256" key="4">
    <source>
        <dbReference type="SAM" id="SignalP"/>
    </source>
</evidence>
<organism evidence="6 7">
    <name type="scientific">Phenylobacterium hankyongense</name>
    <dbReference type="NCBI Taxonomy" id="1813876"/>
    <lineage>
        <taxon>Bacteria</taxon>
        <taxon>Pseudomonadati</taxon>
        <taxon>Pseudomonadota</taxon>
        <taxon>Alphaproteobacteria</taxon>
        <taxon>Caulobacterales</taxon>
        <taxon>Caulobacteraceae</taxon>
        <taxon>Phenylobacterium</taxon>
    </lineage>
</organism>
<evidence type="ECO:0000313" key="6">
    <source>
        <dbReference type="EMBL" id="RAK58407.1"/>
    </source>
</evidence>
<evidence type="ECO:0000259" key="5">
    <source>
        <dbReference type="Pfam" id="PF13354"/>
    </source>
</evidence>
<comment type="similarity">
    <text evidence="2">Belongs to the class-A beta-lactamase family.</text>
</comment>
<evidence type="ECO:0000256" key="3">
    <source>
        <dbReference type="ARBA" id="ARBA00012865"/>
    </source>
</evidence>
<protein>
    <recommendedName>
        <fullName evidence="3">beta-lactamase</fullName>
        <ecNumber evidence="3">3.5.2.6</ecNumber>
    </recommendedName>
</protein>
<dbReference type="AlphaFoldDB" id="A0A328AUW3"/>
<comment type="caution">
    <text evidence="6">The sequence shown here is derived from an EMBL/GenBank/DDBJ whole genome shotgun (WGS) entry which is preliminary data.</text>
</comment>
<dbReference type="SUPFAM" id="SSF56601">
    <property type="entry name" value="beta-lactamase/transpeptidase-like"/>
    <property type="match status" value="1"/>
</dbReference>
<feature type="chain" id="PRO_5016381781" description="beta-lactamase" evidence="4">
    <location>
        <begin position="22"/>
        <end position="346"/>
    </location>
</feature>
<dbReference type="InterPro" id="IPR000871">
    <property type="entry name" value="Beta-lactam_class-A"/>
</dbReference>
<sequence length="346" mass="37576">MGLRAFVLAVALLLGAAPAQAEPQGLPSPGLTRLLQAELARFPSKSGIYVKDLATGEEAAVRGDEHFESASTIKIAVMVLAFRLADAGKLDLNARYTLRPEDYRGGSGVLRYGDFGATPTVRDLITQMIITSDNTATDIMIRKVGGPAAVNDFLRGSGYVALKLNKTLLDHFRWRYEVLDPKYRALSPQDVYALQSNAPYFTAPRAALIAEVRRESAARDLDTLVARQNDVEDTWLGVVTPVELGRMLEGIERETVASPAACEEMKRMLRAQQSGARKIPHFLTVPVAHKTGENTGVTHDMGMIYARSGTIVMVSLNTGATGLIADADDRIGELARLVVDYFDGAR</sequence>
<reference evidence="7" key="1">
    <citation type="submission" date="2018-05" db="EMBL/GenBank/DDBJ databases">
        <authorList>
            <person name="Li X."/>
        </authorList>
    </citation>
    <scope>NUCLEOTIDE SEQUENCE [LARGE SCALE GENOMIC DNA]</scope>
    <source>
        <strain evidence="7">HKS-05</strain>
    </source>
</reference>
<feature type="signal peptide" evidence="4">
    <location>
        <begin position="1"/>
        <end position="21"/>
    </location>
</feature>
<evidence type="ECO:0000256" key="1">
    <source>
        <dbReference type="ARBA" id="ARBA00001526"/>
    </source>
</evidence>
<dbReference type="GO" id="GO:0008800">
    <property type="term" value="F:beta-lactamase activity"/>
    <property type="evidence" value="ECO:0007669"/>
    <property type="project" value="UniProtKB-EC"/>
</dbReference>
<comment type="catalytic activity">
    <reaction evidence="1">
        <text>a beta-lactam + H2O = a substituted beta-amino acid</text>
        <dbReference type="Rhea" id="RHEA:20401"/>
        <dbReference type="ChEBI" id="CHEBI:15377"/>
        <dbReference type="ChEBI" id="CHEBI:35627"/>
        <dbReference type="ChEBI" id="CHEBI:140347"/>
        <dbReference type="EC" id="3.5.2.6"/>
    </reaction>
</comment>
<dbReference type="EMBL" id="QFYP01000001">
    <property type="protein sequence ID" value="RAK58407.1"/>
    <property type="molecule type" value="Genomic_DNA"/>
</dbReference>
<dbReference type="Proteomes" id="UP000249842">
    <property type="component" value="Unassembled WGS sequence"/>
</dbReference>
<dbReference type="OrthoDB" id="9784149at2"/>
<gene>
    <name evidence="6" type="ORF">DJ021_00585</name>
</gene>
<dbReference type="GO" id="GO:0046677">
    <property type="term" value="P:response to antibiotic"/>
    <property type="evidence" value="ECO:0007669"/>
    <property type="project" value="InterPro"/>
</dbReference>
<feature type="domain" description="Beta-lactamase class A catalytic" evidence="5">
    <location>
        <begin position="47"/>
        <end position="313"/>
    </location>
</feature>
<evidence type="ECO:0000256" key="2">
    <source>
        <dbReference type="ARBA" id="ARBA00009009"/>
    </source>
</evidence>
<dbReference type="RefSeq" id="WP_111455679.1">
    <property type="nucleotide sequence ID" value="NZ_QFYP01000001.1"/>
</dbReference>
<dbReference type="EC" id="3.5.2.6" evidence="3"/>
<keyword evidence="7" id="KW-1185">Reference proteome</keyword>
<dbReference type="Pfam" id="PF13354">
    <property type="entry name" value="Beta-lactamase2"/>
    <property type="match status" value="1"/>
</dbReference>
<dbReference type="GO" id="GO:0030655">
    <property type="term" value="P:beta-lactam antibiotic catabolic process"/>
    <property type="evidence" value="ECO:0007669"/>
    <property type="project" value="InterPro"/>
</dbReference>
<dbReference type="InterPro" id="IPR045155">
    <property type="entry name" value="Beta-lactam_cat"/>
</dbReference>
<dbReference type="InterPro" id="IPR012338">
    <property type="entry name" value="Beta-lactam/transpept-like"/>
</dbReference>
<dbReference type="PANTHER" id="PTHR35333">
    <property type="entry name" value="BETA-LACTAMASE"/>
    <property type="match status" value="1"/>
</dbReference>
<dbReference type="Gene3D" id="3.40.710.10">
    <property type="entry name" value="DD-peptidase/beta-lactamase superfamily"/>
    <property type="match status" value="1"/>
</dbReference>
<accession>A0A328AUW3</accession>
<evidence type="ECO:0000313" key="7">
    <source>
        <dbReference type="Proteomes" id="UP000249842"/>
    </source>
</evidence>
<keyword evidence="4" id="KW-0732">Signal</keyword>
<name>A0A328AUW3_9CAUL</name>